<sequence>MKIEKDAEKILKEFSKTLESIPDLEETHYIVDNVNLTRKDISTKKNPEKIMRNAKTDKDGNIIVKKADWTN</sequence>
<organism evidence="1 2">
    <name type="scientific">Methanobrevibacter cuticularis</name>
    <dbReference type="NCBI Taxonomy" id="47311"/>
    <lineage>
        <taxon>Archaea</taxon>
        <taxon>Methanobacteriati</taxon>
        <taxon>Methanobacteriota</taxon>
        <taxon>Methanomada group</taxon>
        <taxon>Methanobacteria</taxon>
        <taxon>Methanobacteriales</taxon>
        <taxon>Methanobacteriaceae</taxon>
        <taxon>Methanobrevibacter</taxon>
    </lineage>
</organism>
<evidence type="ECO:0000313" key="2">
    <source>
        <dbReference type="Proteomes" id="UP000077275"/>
    </source>
</evidence>
<name>A0A166ETW1_9EURY</name>
<dbReference type="GO" id="GO:0016740">
    <property type="term" value="F:transferase activity"/>
    <property type="evidence" value="ECO:0007669"/>
    <property type="project" value="UniProtKB-KW"/>
</dbReference>
<proteinExistence type="predicted"/>
<reference evidence="1 2" key="1">
    <citation type="submission" date="2016-04" db="EMBL/GenBank/DDBJ databases">
        <title>Genome sequence of Methanobrevibacter cuticularis DSM 11139.</title>
        <authorList>
            <person name="Poehlein A."/>
            <person name="Seedorf H."/>
            <person name="Daniel R."/>
        </authorList>
    </citation>
    <scope>NUCLEOTIDE SEQUENCE [LARGE SCALE GENOMIC DNA]</scope>
    <source>
        <strain evidence="1 2">DSM 11139</strain>
    </source>
</reference>
<dbReference type="NCBIfam" id="NF000681">
    <property type="entry name" value="PRK00034.3-1"/>
    <property type="match status" value="1"/>
</dbReference>
<dbReference type="STRING" id="47311.MBCUT_04090"/>
<gene>
    <name evidence="1" type="ORF">MBCUT_04090</name>
</gene>
<keyword evidence="2" id="KW-1185">Reference proteome</keyword>
<accession>A0A166ETW1</accession>
<comment type="caution">
    <text evidence="1">The sequence shown here is derived from an EMBL/GenBank/DDBJ whole genome shotgun (WGS) entry which is preliminary data.</text>
</comment>
<dbReference type="Proteomes" id="UP000077275">
    <property type="component" value="Unassembled WGS sequence"/>
</dbReference>
<dbReference type="EMBL" id="LWMW01000075">
    <property type="protein sequence ID" value="KZX17006.1"/>
    <property type="molecule type" value="Genomic_DNA"/>
</dbReference>
<dbReference type="OrthoDB" id="69552at2157"/>
<dbReference type="AlphaFoldDB" id="A0A166ETW1"/>
<dbReference type="RefSeq" id="WP_067258287.1">
    <property type="nucleotide sequence ID" value="NZ_LWMW01000075.1"/>
</dbReference>
<protein>
    <submittedName>
        <fullName evidence="1">Aspartyl/glutamyl-tRNA amidotransferase subunit C</fullName>
    </submittedName>
</protein>
<dbReference type="InterPro" id="IPR010120">
    <property type="entry name" value="Glu-ADT_subunit_C_archaea"/>
</dbReference>
<dbReference type="PATRIC" id="fig|47311.3.peg.472"/>
<dbReference type="NCBIfam" id="TIGR01827">
    <property type="entry name" value="gatC_rel"/>
    <property type="match status" value="1"/>
</dbReference>
<keyword evidence="1" id="KW-0808">Transferase</keyword>
<evidence type="ECO:0000313" key="1">
    <source>
        <dbReference type="EMBL" id="KZX17006.1"/>
    </source>
</evidence>